<reference evidence="1" key="1">
    <citation type="submission" date="2009-08" db="EMBL/GenBank/DDBJ databases">
        <authorList>
            <person name="Cheung F."/>
            <person name="Xiao Y."/>
            <person name="Chan A."/>
            <person name="Moskal W."/>
            <person name="Town C.D."/>
        </authorList>
    </citation>
    <scope>NUCLEOTIDE SEQUENCE</scope>
</reference>
<proteinExistence type="evidence at transcript level"/>
<name>C6T7Q1_SOYBN</name>
<organism evidence="1">
    <name type="scientific">Glycine max</name>
    <name type="common">Soybean</name>
    <name type="synonym">Glycine hispida</name>
    <dbReference type="NCBI Taxonomy" id="3847"/>
    <lineage>
        <taxon>Eukaryota</taxon>
        <taxon>Viridiplantae</taxon>
        <taxon>Streptophyta</taxon>
        <taxon>Embryophyta</taxon>
        <taxon>Tracheophyta</taxon>
        <taxon>Spermatophyta</taxon>
        <taxon>Magnoliopsida</taxon>
        <taxon>eudicotyledons</taxon>
        <taxon>Gunneridae</taxon>
        <taxon>Pentapetalae</taxon>
        <taxon>rosids</taxon>
        <taxon>fabids</taxon>
        <taxon>Fabales</taxon>
        <taxon>Fabaceae</taxon>
        <taxon>Papilionoideae</taxon>
        <taxon>50 kb inversion clade</taxon>
        <taxon>NPAAA clade</taxon>
        <taxon>indigoferoid/millettioid clade</taxon>
        <taxon>Phaseoleae</taxon>
        <taxon>Glycine</taxon>
        <taxon>Glycine subgen. Soja</taxon>
    </lineage>
</organism>
<protein>
    <submittedName>
        <fullName evidence="1">Uncharacterized protein</fullName>
    </submittedName>
</protein>
<feature type="non-terminal residue" evidence="1">
    <location>
        <position position="1"/>
    </location>
</feature>
<accession>C6T7Q1</accession>
<sequence length="110" mass="12936">GRKQFVPELNPKIFSLRAHVRTQFFFFFFRCLDLHFSVFSFIPARELLHGSIPILLCALFFPAPQKLSRKYLFGGSKVEKGSRLGAWLWFVSIRKGFTCFETHNSRHFFS</sequence>
<evidence type="ECO:0000313" key="1">
    <source>
        <dbReference type="EMBL" id="ACU17853.1"/>
    </source>
</evidence>
<dbReference type="EMBL" id="BT093484">
    <property type="protein sequence ID" value="ACU17853.1"/>
    <property type="molecule type" value="mRNA"/>
</dbReference>
<dbReference type="AlphaFoldDB" id="C6T7Q1"/>